<dbReference type="Gene3D" id="3.40.190.10">
    <property type="entry name" value="Periplasmic binding protein-like II"/>
    <property type="match status" value="2"/>
</dbReference>
<evidence type="ECO:0000256" key="2">
    <source>
        <dbReference type="SAM" id="SignalP"/>
    </source>
</evidence>
<keyword evidence="1 2" id="KW-0732">Signal</keyword>
<feature type="signal peptide" evidence="2">
    <location>
        <begin position="1"/>
        <end position="18"/>
    </location>
</feature>
<dbReference type="SUPFAM" id="SSF53850">
    <property type="entry name" value="Periplasmic binding protein-like II"/>
    <property type="match status" value="1"/>
</dbReference>
<dbReference type="KEGG" id="ccun:CCUN_1072"/>
<sequence length="246" mass="27961">MKKILLFALFGIIVHLQATEVGTGNTYKPFTYVDEKGQAAGFDVELLKILQNYDEKLEFHFRPVPFNALFAGLDSNKFDMLAHQIAKTKEREEKYIFSDTPYFNVILNIITAADTKIDSIKGLQNKSFGAVVGSNQALKIEEYAKKNPDLKIKIVYFKNYGTQLLALANHQIDAILDNPIVALDYAQSAGVEIKITDLTLQKTSVYFVFNKKDEDLKNRVSKALQRAREDGKLKNLSLKYFNKDYT</sequence>
<feature type="domain" description="Solute-binding protein family 3/N-terminal" evidence="3">
    <location>
        <begin position="18"/>
        <end position="244"/>
    </location>
</feature>
<dbReference type="STRING" id="1121267.CCUN_1072"/>
<dbReference type="PANTHER" id="PTHR35936">
    <property type="entry name" value="MEMBRANE-BOUND LYTIC MUREIN TRANSGLYCOSYLASE F"/>
    <property type="match status" value="1"/>
</dbReference>
<dbReference type="OrthoDB" id="5431130at2"/>
<dbReference type="InterPro" id="IPR001638">
    <property type="entry name" value="Solute-binding_3/MltF_N"/>
</dbReference>
<dbReference type="EMBL" id="CP020867">
    <property type="protein sequence ID" value="ARJ56673.1"/>
    <property type="molecule type" value="Genomic_DNA"/>
</dbReference>
<evidence type="ECO:0000313" key="5">
    <source>
        <dbReference type="Proteomes" id="UP000192902"/>
    </source>
</evidence>
<evidence type="ECO:0000313" key="4">
    <source>
        <dbReference type="EMBL" id="ARJ56673.1"/>
    </source>
</evidence>
<dbReference type="Proteomes" id="UP000192902">
    <property type="component" value="Chromosome"/>
</dbReference>
<evidence type="ECO:0000256" key="1">
    <source>
        <dbReference type="ARBA" id="ARBA00022729"/>
    </source>
</evidence>
<dbReference type="RefSeq" id="WP_027305483.1">
    <property type="nucleotide sequence ID" value="NZ_CP020867.1"/>
</dbReference>
<name>A0A1W6BX43_9BACT</name>
<accession>A0A1W6BX43</accession>
<dbReference type="SMART" id="SM00062">
    <property type="entry name" value="PBPb"/>
    <property type="match status" value="1"/>
</dbReference>
<proteinExistence type="predicted"/>
<dbReference type="PANTHER" id="PTHR35936:SF18">
    <property type="entry name" value="L-CYSTINE-BINDING PROTEIN TCYJ"/>
    <property type="match status" value="1"/>
</dbReference>
<feature type="chain" id="PRO_5010858728" evidence="2">
    <location>
        <begin position="19"/>
        <end position="246"/>
    </location>
</feature>
<dbReference type="eggNOG" id="COG0834">
    <property type="taxonomic scope" value="Bacteria"/>
</dbReference>
<evidence type="ECO:0000259" key="3">
    <source>
        <dbReference type="SMART" id="SM00062"/>
    </source>
</evidence>
<organism evidence="4 5">
    <name type="scientific">Campylobacter cuniculorum DSM 23162 = LMG 24588</name>
    <dbReference type="NCBI Taxonomy" id="1121267"/>
    <lineage>
        <taxon>Bacteria</taxon>
        <taxon>Pseudomonadati</taxon>
        <taxon>Campylobacterota</taxon>
        <taxon>Epsilonproteobacteria</taxon>
        <taxon>Campylobacterales</taxon>
        <taxon>Campylobacteraceae</taxon>
        <taxon>Campylobacter</taxon>
    </lineage>
</organism>
<dbReference type="AlphaFoldDB" id="A0A1W6BX43"/>
<protein>
    <submittedName>
        <fullName evidence="4">Putative amino acid ABC transporter, periplasmic amino acid-binding protein</fullName>
    </submittedName>
</protein>
<reference evidence="4 5" key="1">
    <citation type="submission" date="2017-04" db="EMBL/GenBank/DDBJ databases">
        <title>Complete genome sequence of the Campylobacter cuniculorum type strain LMG24588.</title>
        <authorList>
            <person name="Miller W.G."/>
            <person name="Yee E."/>
            <person name="Revez J."/>
            <person name="Bono J.L."/>
            <person name="Rossi M."/>
        </authorList>
    </citation>
    <scope>NUCLEOTIDE SEQUENCE [LARGE SCALE GENOMIC DNA]</scope>
    <source>
        <strain evidence="4 5">LMG 24588</strain>
    </source>
</reference>
<gene>
    <name evidence="4" type="ORF">CCUN_1072</name>
</gene>
<dbReference type="Pfam" id="PF00497">
    <property type="entry name" value="SBP_bac_3"/>
    <property type="match status" value="1"/>
</dbReference>